<protein>
    <submittedName>
        <fullName evidence="1">Uncharacterized protein</fullName>
    </submittedName>
</protein>
<reference evidence="2" key="2">
    <citation type="journal article" date="2017" name="J. Anim. Genet.">
        <title>Multiple reference genome sequences of hot pepper reveal the massive evolution of plant disease resistance genes by retroduplication.</title>
        <authorList>
            <person name="Kim S."/>
            <person name="Park J."/>
            <person name="Yeom S.-I."/>
            <person name="Kim Y.-M."/>
            <person name="Seo E."/>
            <person name="Kim K.-T."/>
            <person name="Kim M.-S."/>
            <person name="Lee J.M."/>
            <person name="Cheong K."/>
            <person name="Shin H.-S."/>
            <person name="Kim S.-B."/>
            <person name="Han K."/>
            <person name="Lee J."/>
            <person name="Park M."/>
            <person name="Lee H.-A."/>
            <person name="Lee H.-Y."/>
            <person name="Lee Y."/>
            <person name="Oh S."/>
            <person name="Lee J.H."/>
            <person name="Choi E."/>
            <person name="Choi E."/>
            <person name="Lee S.E."/>
            <person name="Jeon J."/>
            <person name="Kim H."/>
            <person name="Choi G."/>
            <person name="Song H."/>
            <person name="Lee J."/>
            <person name="Lee S.-C."/>
            <person name="Kwon J.-K."/>
            <person name="Lee H.-Y."/>
            <person name="Koo N."/>
            <person name="Hong Y."/>
            <person name="Kim R.W."/>
            <person name="Kang W.-H."/>
            <person name="Huh J.H."/>
            <person name="Kang B.-C."/>
            <person name="Yang T.-J."/>
            <person name="Lee Y.-H."/>
            <person name="Bennetzen J.L."/>
            <person name="Choi D."/>
        </authorList>
    </citation>
    <scope>NUCLEOTIDE SEQUENCE [LARGE SCALE GENOMIC DNA]</scope>
    <source>
        <strain evidence="2">cv. PBC81</strain>
    </source>
</reference>
<organism evidence="1 2">
    <name type="scientific">Capsicum baccatum</name>
    <name type="common">Peruvian pepper</name>
    <dbReference type="NCBI Taxonomy" id="33114"/>
    <lineage>
        <taxon>Eukaryota</taxon>
        <taxon>Viridiplantae</taxon>
        <taxon>Streptophyta</taxon>
        <taxon>Embryophyta</taxon>
        <taxon>Tracheophyta</taxon>
        <taxon>Spermatophyta</taxon>
        <taxon>Magnoliopsida</taxon>
        <taxon>eudicotyledons</taxon>
        <taxon>Gunneridae</taxon>
        <taxon>Pentapetalae</taxon>
        <taxon>asterids</taxon>
        <taxon>lamiids</taxon>
        <taxon>Solanales</taxon>
        <taxon>Solanaceae</taxon>
        <taxon>Solanoideae</taxon>
        <taxon>Capsiceae</taxon>
        <taxon>Capsicum</taxon>
    </lineage>
</organism>
<dbReference type="OrthoDB" id="784825at2759"/>
<dbReference type="Proteomes" id="UP000224567">
    <property type="component" value="Unassembled WGS sequence"/>
</dbReference>
<dbReference type="AlphaFoldDB" id="A0A2G2WXH0"/>
<dbReference type="EMBL" id="MLFT02000004">
    <property type="protein sequence ID" value="PHT49933.1"/>
    <property type="molecule type" value="Genomic_DNA"/>
</dbReference>
<name>A0A2G2WXH0_CAPBA</name>
<keyword evidence="2" id="KW-1185">Reference proteome</keyword>
<reference evidence="1 2" key="1">
    <citation type="journal article" date="2017" name="Genome Biol.">
        <title>New reference genome sequences of hot pepper reveal the massive evolution of plant disease-resistance genes by retroduplication.</title>
        <authorList>
            <person name="Kim S."/>
            <person name="Park J."/>
            <person name="Yeom S.I."/>
            <person name="Kim Y.M."/>
            <person name="Seo E."/>
            <person name="Kim K.T."/>
            <person name="Kim M.S."/>
            <person name="Lee J.M."/>
            <person name="Cheong K."/>
            <person name="Shin H.S."/>
            <person name="Kim S.B."/>
            <person name="Han K."/>
            <person name="Lee J."/>
            <person name="Park M."/>
            <person name="Lee H.A."/>
            <person name="Lee H.Y."/>
            <person name="Lee Y."/>
            <person name="Oh S."/>
            <person name="Lee J.H."/>
            <person name="Choi E."/>
            <person name="Choi E."/>
            <person name="Lee S.E."/>
            <person name="Jeon J."/>
            <person name="Kim H."/>
            <person name="Choi G."/>
            <person name="Song H."/>
            <person name="Lee J."/>
            <person name="Lee S.C."/>
            <person name="Kwon J.K."/>
            <person name="Lee H.Y."/>
            <person name="Koo N."/>
            <person name="Hong Y."/>
            <person name="Kim R.W."/>
            <person name="Kang W.H."/>
            <person name="Huh J.H."/>
            <person name="Kang B.C."/>
            <person name="Yang T.J."/>
            <person name="Lee Y.H."/>
            <person name="Bennetzen J.L."/>
            <person name="Choi D."/>
        </authorList>
    </citation>
    <scope>NUCLEOTIDE SEQUENCE [LARGE SCALE GENOMIC DNA]</scope>
    <source>
        <strain evidence="2">cv. PBC81</strain>
    </source>
</reference>
<accession>A0A2G2WXH0</accession>
<evidence type="ECO:0000313" key="1">
    <source>
        <dbReference type="EMBL" id="PHT49933.1"/>
    </source>
</evidence>
<dbReference type="STRING" id="33114.A0A2G2WXH0"/>
<evidence type="ECO:0000313" key="2">
    <source>
        <dbReference type="Proteomes" id="UP000224567"/>
    </source>
</evidence>
<proteinExistence type="predicted"/>
<sequence length="84" mass="9806">MTLKEPLGVYGDKNFTFKGILEHLNVTKDQSDYLWYLTRIYISDDDISFWKQKDVSSTIDIDSMHDFVHIFVYGQIAGWPDGLL</sequence>
<comment type="caution">
    <text evidence="1">The sequence shown here is derived from an EMBL/GenBank/DDBJ whole genome shotgun (WGS) entry which is preliminary data.</text>
</comment>
<gene>
    <name evidence="1" type="ORF">CQW23_09680</name>
</gene>